<proteinExistence type="inferred from homology"/>
<dbReference type="Proteomes" id="UP000265631">
    <property type="component" value="Unassembled WGS sequence"/>
</dbReference>
<keyword evidence="3" id="KW-0472">Membrane</keyword>
<name>A0A395N247_9HYPO</name>
<dbReference type="STRING" id="2594813.A0A395N247"/>
<reference evidence="5 6" key="1">
    <citation type="journal article" date="2018" name="PLoS Pathog.">
        <title>Evolution of structural diversity of trichothecenes, a family of toxins produced by plant pathogenic and entomopathogenic fungi.</title>
        <authorList>
            <person name="Proctor R.H."/>
            <person name="McCormick S.P."/>
            <person name="Kim H.S."/>
            <person name="Cardoza R.E."/>
            <person name="Stanley A.M."/>
            <person name="Lindo L."/>
            <person name="Kelly A."/>
            <person name="Brown D.W."/>
            <person name="Lee T."/>
            <person name="Vaughan M.M."/>
            <person name="Alexander N.J."/>
            <person name="Busman M."/>
            <person name="Gutierrez S."/>
        </authorList>
    </citation>
    <scope>NUCLEOTIDE SEQUENCE [LARGE SCALE GENOMIC DNA]</scope>
    <source>
        <strain evidence="5 6">NRRL 13405</strain>
    </source>
</reference>
<dbReference type="AlphaFoldDB" id="A0A395N247"/>
<dbReference type="SUPFAM" id="SSF51735">
    <property type="entry name" value="NAD(P)-binding Rossmann-fold domains"/>
    <property type="match status" value="1"/>
</dbReference>
<keyword evidence="3" id="KW-0812">Transmembrane</keyword>
<feature type="transmembrane region" description="Helical" evidence="3">
    <location>
        <begin position="6"/>
        <end position="31"/>
    </location>
</feature>
<gene>
    <name evidence="5" type="ORF">FIE12Z_2110</name>
</gene>
<dbReference type="EMBL" id="PXXK01000039">
    <property type="protein sequence ID" value="RFN53629.1"/>
    <property type="molecule type" value="Genomic_DNA"/>
</dbReference>
<feature type="transmembrane region" description="Helical" evidence="3">
    <location>
        <begin position="367"/>
        <end position="386"/>
    </location>
</feature>
<dbReference type="InterPro" id="IPR036291">
    <property type="entry name" value="NAD(P)-bd_dom_sf"/>
</dbReference>
<keyword evidence="1" id="KW-0560">Oxidoreductase</keyword>
<keyword evidence="6" id="KW-1185">Reference proteome</keyword>
<dbReference type="PANTHER" id="PTHR10366:SF447">
    <property type="entry name" value="HYDROXYSTEROID DEHYDROGENASE_ISOMERASE FAMILY PROTEIN, PUTATIVE (AFU_ORTHOLOGUE AFUA_1G06450)-RELATED"/>
    <property type="match status" value="1"/>
</dbReference>
<dbReference type="GO" id="GO:0006696">
    <property type="term" value="P:ergosterol biosynthetic process"/>
    <property type="evidence" value="ECO:0007669"/>
    <property type="project" value="TreeGrafter"/>
</dbReference>
<sequence>MEFASSLLFVTVALSLCLIAILYLCHVNYILKQTPEEVRRLSSKRWTPALLSETYEKLEECPIDFYKDLPPKLDRRYIVTGGNGLVGGDIVLQLLARGTPPKSIRIVDIRETERNDMQTGLAVQVDFIQTDITSTAAVNQAFTKPWGPEIAHLPLTVFHTAAIIVPSARSKHLYTFPEAVNVQGTKNVLAAARAASASVFSSTSSASISIRPVQPFVSPWVSEPRNFWQALDVADFYKPLRKHEDYFGNYPASKATAERLVCGANEGSFRSGCIRPANGVYGNPTDNPVGGLLARSIQPTWISHVVQNFAHGANVAVAHLHHEAVLAEEDCAQAGRPFVITDIGPPITFGDTYTAVRLLSVHSFRPMVLPPIFMLLLSIVVEWYILLPYQFPILRRILPELEGDINKLQPGLFSICTHLIASDAEAKKPVSEGGLGYEGIVTSLDGIVMEIIEWNKEHSGEPEGGAKKTYTTSVSLAERLQQVGSAVPL</sequence>
<dbReference type="Gene3D" id="3.40.50.720">
    <property type="entry name" value="NAD(P)-binding Rossmann-like Domain"/>
    <property type="match status" value="1"/>
</dbReference>
<organism evidence="5 6">
    <name type="scientific">Fusarium flagelliforme</name>
    <dbReference type="NCBI Taxonomy" id="2675880"/>
    <lineage>
        <taxon>Eukaryota</taxon>
        <taxon>Fungi</taxon>
        <taxon>Dikarya</taxon>
        <taxon>Ascomycota</taxon>
        <taxon>Pezizomycotina</taxon>
        <taxon>Sordariomycetes</taxon>
        <taxon>Hypocreomycetidae</taxon>
        <taxon>Hypocreales</taxon>
        <taxon>Nectriaceae</taxon>
        <taxon>Fusarium</taxon>
        <taxon>Fusarium incarnatum-equiseti species complex</taxon>
    </lineage>
</organism>
<dbReference type="InterPro" id="IPR050425">
    <property type="entry name" value="NAD(P)_dehydrat-like"/>
</dbReference>
<keyword evidence="3" id="KW-1133">Transmembrane helix</keyword>
<evidence type="ECO:0000256" key="2">
    <source>
        <dbReference type="ARBA" id="ARBA00023445"/>
    </source>
</evidence>
<protein>
    <recommendedName>
        <fullName evidence="4">3-beta hydroxysteroid dehydrogenase/isomerase domain-containing protein</fullName>
    </recommendedName>
</protein>
<evidence type="ECO:0000256" key="3">
    <source>
        <dbReference type="SAM" id="Phobius"/>
    </source>
</evidence>
<evidence type="ECO:0000259" key="4">
    <source>
        <dbReference type="Pfam" id="PF01073"/>
    </source>
</evidence>
<evidence type="ECO:0000313" key="5">
    <source>
        <dbReference type="EMBL" id="RFN53629.1"/>
    </source>
</evidence>
<evidence type="ECO:0000256" key="1">
    <source>
        <dbReference type="ARBA" id="ARBA00023002"/>
    </source>
</evidence>
<dbReference type="GO" id="GO:0000252">
    <property type="term" value="F:3-beta-hydroxysteroid dehydrogenase [NAD(P)+]/C4-decarboxylase activity"/>
    <property type="evidence" value="ECO:0007669"/>
    <property type="project" value="TreeGrafter"/>
</dbReference>
<dbReference type="InterPro" id="IPR002225">
    <property type="entry name" value="3Beta_OHSteriod_DH/Estase"/>
</dbReference>
<accession>A0A395N247</accession>
<dbReference type="GO" id="GO:0005783">
    <property type="term" value="C:endoplasmic reticulum"/>
    <property type="evidence" value="ECO:0007669"/>
    <property type="project" value="TreeGrafter"/>
</dbReference>
<feature type="domain" description="3-beta hydroxysteroid dehydrogenase/isomerase" evidence="4">
    <location>
        <begin position="78"/>
        <end position="208"/>
    </location>
</feature>
<dbReference type="PANTHER" id="PTHR10366">
    <property type="entry name" value="NAD DEPENDENT EPIMERASE/DEHYDRATASE"/>
    <property type="match status" value="1"/>
</dbReference>
<evidence type="ECO:0000313" key="6">
    <source>
        <dbReference type="Proteomes" id="UP000265631"/>
    </source>
</evidence>
<dbReference type="Pfam" id="PF01073">
    <property type="entry name" value="3Beta_HSD"/>
    <property type="match status" value="1"/>
</dbReference>
<comment type="similarity">
    <text evidence="2">Belongs to the NAD(P)-dependent epimerase/dehydratase family. Dihydroflavonol-4-reductase subfamily.</text>
</comment>
<comment type="caution">
    <text evidence="5">The sequence shown here is derived from an EMBL/GenBank/DDBJ whole genome shotgun (WGS) entry which is preliminary data.</text>
</comment>